<accession>A0A9N7ZCX3</accession>
<sequence length="215" mass="24205">MEGSLWNGAKPRGGAGVARQNPGLRIPERSCILTHRPSQTGETTETRAHIKAPPSDETNSTDPSVLTPDPTRLFLPHCPQTHSFSIWFLLPAVHFPLLTDLPFHHIGLRIRANFCNQVKDFLVLEVERKEVETETDEKGQPSSHIFSTSFHHPPLHSNLGRHGEGEGDDEEWRSWDGEADILDRQLVPRLQDSITALGGSFSNKRKERCHSFLQQ</sequence>
<comment type="caution">
    <text evidence="2">The sequence shown here is derived from an EMBL/GenBank/DDBJ whole genome shotgun (WGS) entry which is preliminary data.</text>
</comment>
<organism evidence="2 3">
    <name type="scientific">Pleuronectes platessa</name>
    <name type="common">European plaice</name>
    <dbReference type="NCBI Taxonomy" id="8262"/>
    <lineage>
        <taxon>Eukaryota</taxon>
        <taxon>Metazoa</taxon>
        <taxon>Chordata</taxon>
        <taxon>Craniata</taxon>
        <taxon>Vertebrata</taxon>
        <taxon>Euteleostomi</taxon>
        <taxon>Actinopterygii</taxon>
        <taxon>Neopterygii</taxon>
        <taxon>Teleostei</taxon>
        <taxon>Neoteleostei</taxon>
        <taxon>Acanthomorphata</taxon>
        <taxon>Carangaria</taxon>
        <taxon>Pleuronectiformes</taxon>
        <taxon>Pleuronectoidei</taxon>
        <taxon>Pleuronectidae</taxon>
        <taxon>Pleuronectes</taxon>
    </lineage>
</organism>
<reference evidence="2" key="1">
    <citation type="submission" date="2020-03" db="EMBL/GenBank/DDBJ databases">
        <authorList>
            <person name="Weist P."/>
        </authorList>
    </citation>
    <scope>NUCLEOTIDE SEQUENCE</scope>
</reference>
<feature type="region of interest" description="Disordered" evidence="1">
    <location>
        <begin position="1"/>
        <end position="67"/>
    </location>
</feature>
<evidence type="ECO:0000313" key="2">
    <source>
        <dbReference type="EMBL" id="CAB1459376.1"/>
    </source>
</evidence>
<dbReference type="EMBL" id="CADEAL010004428">
    <property type="protein sequence ID" value="CAB1459376.1"/>
    <property type="molecule type" value="Genomic_DNA"/>
</dbReference>
<evidence type="ECO:0000313" key="3">
    <source>
        <dbReference type="Proteomes" id="UP001153269"/>
    </source>
</evidence>
<feature type="region of interest" description="Disordered" evidence="1">
    <location>
        <begin position="153"/>
        <end position="172"/>
    </location>
</feature>
<dbReference type="AlphaFoldDB" id="A0A9N7ZCX3"/>
<protein>
    <submittedName>
        <fullName evidence="2">Uncharacterized protein</fullName>
    </submittedName>
</protein>
<name>A0A9N7ZCX3_PLEPL</name>
<evidence type="ECO:0000256" key="1">
    <source>
        <dbReference type="SAM" id="MobiDB-lite"/>
    </source>
</evidence>
<keyword evidence="3" id="KW-1185">Reference proteome</keyword>
<gene>
    <name evidence="2" type="ORF">PLEPLA_LOCUS47213</name>
</gene>
<dbReference type="Proteomes" id="UP001153269">
    <property type="component" value="Unassembled WGS sequence"/>
</dbReference>
<proteinExistence type="predicted"/>